<gene>
    <name evidence="2" type="ORF">UX67_C0033G0001</name>
</gene>
<feature type="non-terminal residue" evidence="2">
    <location>
        <position position="1"/>
    </location>
</feature>
<dbReference type="AlphaFoldDB" id="A0A0G1TQH7"/>
<evidence type="ECO:0000256" key="1">
    <source>
        <dbReference type="SAM" id="MobiDB-lite"/>
    </source>
</evidence>
<dbReference type="Proteomes" id="UP000034831">
    <property type="component" value="Unassembled WGS sequence"/>
</dbReference>
<sequence length="111" mass="11789">PGDSRKPQVTFKDTGDLERDPKPDKSGDIGTNYFGIAMSKLAYMLSTETDSGSGIRPVKNGEVSYRGGLILVTQEGSRICGGYSGGTEEQDLQIASKGLSRLIELAEGETS</sequence>
<comment type="caution">
    <text evidence="2">The sequence shown here is derived from an EMBL/GenBank/DDBJ whole genome shotgun (WGS) entry which is preliminary data.</text>
</comment>
<organism evidence="2 3">
    <name type="scientific">Candidatus Woesebacteria bacterium GW2011_GWF2_46_8</name>
    <dbReference type="NCBI Taxonomy" id="1618604"/>
    <lineage>
        <taxon>Bacteria</taxon>
        <taxon>Candidatus Woeseibacteriota</taxon>
    </lineage>
</organism>
<dbReference type="EMBL" id="LCNC01000033">
    <property type="protein sequence ID" value="KKU47605.1"/>
    <property type="molecule type" value="Genomic_DNA"/>
</dbReference>
<accession>A0A0G1TQH7</accession>
<protein>
    <submittedName>
        <fullName evidence="2">Uncharacterized protein</fullName>
    </submittedName>
</protein>
<evidence type="ECO:0000313" key="3">
    <source>
        <dbReference type="Proteomes" id="UP000034831"/>
    </source>
</evidence>
<feature type="compositionally biased region" description="Basic and acidic residues" evidence="1">
    <location>
        <begin position="13"/>
        <end position="27"/>
    </location>
</feature>
<reference evidence="2 3" key="1">
    <citation type="journal article" date="2015" name="Nature">
        <title>rRNA introns, odd ribosomes, and small enigmatic genomes across a large radiation of phyla.</title>
        <authorList>
            <person name="Brown C.T."/>
            <person name="Hug L.A."/>
            <person name="Thomas B.C."/>
            <person name="Sharon I."/>
            <person name="Castelle C.J."/>
            <person name="Singh A."/>
            <person name="Wilkins M.J."/>
            <person name="Williams K.H."/>
            <person name="Banfield J.F."/>
        </authorList>
    </citation>
    <scope>NUCLEOTIDE SEQUENCE [LARGE SCALE GENOMIC DNA]</scope>
</reference>
<feature type="region of interest" description="Disordered" evidence="1">
    <location>
        <begin position="1"/>
        <end position="30"/>
    </location>
</feature>
<evidence type="ECO:0000313" key="2">
    <source>
        <dbReference type="EMBL" id="KKU47605.1"/>
    </source>
</evidence>
<proteinExistence type="predicted"/>
<name>A0A0G1TQH7_9BACT</name>